<name>A0A160TFQ0_9ZZZZ</name>
<sequence length="38" mass="4010">MVSESHAIDALPNAFNAGEANTSKGKQVYMWGAGIETN</sequence>
<proteinExistence type="predicted"/>
<dbReference type="AlphaFoldDB" id="A0A160TFQ0"/>
<organism evidence="1">
    <name type="scientific">hydrothermal vent metagenome</name>
    <dbReference type="NCBI Taxonomy" id="652676"/>
    <lineage>
        <taxon>unclassified sequences</taxon>
        <taxon>metagenomes</taxon>
        <taxon>ecological metagenomes</taxon>
    </lineage>
</organism>
<dbReference type="EMBL" id="CZQC01000061">
    <property type="protein sequence ID" value="CUS42094.1"/>
    <property type="molecule type" value="Genomic_DNA"/>
</dbReference>
<accession>A0A160TFQ0</accession>
<protein>
    <submittedName>
        <fullName evidence="1">Uncharacterized protein</fullName>
    </submittedName>
</protein>
<evidence type="ECO:0000313" key="1">
    <source>
        <dbReference type="EMBL" id="CUS42094.1"/>
    </source>
</evidence>
<reference evidence="1" key="1">
    <citation type="submission" date="2015-10" db="EMBL/GenBank/DDBJ databases">
        <authorList>
            <person name="Gilbert D.G."/>
        </authorList>
    </citation>
    <scope>NUCLEOTIDE SEQUENCE</scope>
</reference>
<gene>
    <name evidence="1" type="ORF">MGWOODY_Tha1376</name>
</gene>